<keyword evidence="4" id="KW-1133">Transmembrane helix</keyword>
<evidence type="ECO:0000256" key="3">
    <source>
        <dbReference type="SAM" id="MobiDB-lite"/>
    </source>
</evidence>
<keyword evidence="4" id="KW-0472">Membrane</keyword>
<feature type="transmembrane region" description="Helical" evidence="4">
    <location>
        <begin position="681"/>
        <end position="699"/>
    </location>
</feature>
<feature type="region of interest" description="Disordered" evidence="3">
    <location>
        <begin position="208"/>
        <end position="227"/>
    </location>
</feature>
<feature type="compositionally biased region" description="Low complexity" evidence="3">
    <location>
        <begin position="211"/>
        <end position="224"/>
    </location>
</feature>
<feature type="transmembrane region" description="Helical" evidence="4">
    <location>
        <begin position="653"/>
        <end position="674"/>
    </location>
</feature>
<evidence type="ECO:0000256" key="4">
    <source>
        <dbReference type="SAM" id="Phobius"/>
    </source>
</evidence>
<feature type="transmembrane region" description="Helical" evidence="4">
    <location>
        <begin position="705"/>
        <end position="725"/>
    </location>
</feature>
<proteinExistence type="inferred from homology"/>
<dbReference type="Pfam" id="PF03151">
    <property type="entry name" value="TPT"/>
    <property type="match status" value="1"/>
</dbReference>
<dbReference type="SUPFAM" id="SSF103481">
    <property type="entry name" value="Multidrug resistance efflux transporter EmrE"/>
    <property type="match status" value="2"/>
</dbReference>
<feature type="transmembrane region" description="Helical" evidence="4">
    <location>
        <begin position="625"/>
        <end position="647"/>
    </location>
</feature>
<dbReference type="PANTHER" id="PTHR14270">
    <property type="entry name" value="NONSENSE-MEDIATED MRNA DECAY FACTOR SMG9"/>
    <property type="match status" value="1"/>
</dbReference>
<dbReference type="GO" id="GO:0000184">
    <property type="term" value="P:nuclear-transcribed mRNA catabolic process, nonsense-mediated decay"/>
    <property type="evidence" value="ECO:0007669"/>
    <property type="project" value="UniProtKB-KW"/>
</dbReference>
<evidence type="ECO:0000256" key="1">
    <source>
        <dbReference type="ARBA" id="ARBA00007712"/>
    </source>
</evidence>
<dbReference type="InterPro" id="IPR004853">
    <property type="entry name" value="Sugar_P_trans_dom"/>
</dbReference>
<feature type="region of interest" description="Disordered" evidence="3">
    <location>
        <begin position="108"/>
        <end position="175"/>
    </location>
</feature>
<dbReference type="InterPro" id="IPR037185">
    <property type="entry name" value="EmrE-like"/>
</dbReference>
<feature type="domain" description="Sugar phosphate transporter" evidence="5">
    <location>
        <begin position="575"/>
        <end position="851"/>
    </location>
</feature>
<feature type="transmembrane region" description="Helical" evidence="4">
    <location>
        <begin position="737"/>
        <end position="757"/>
    </location>
</feature>
<feature type="compositionally biased region" description="Basic and acidic residues" evidence="3">
    <location>
        <begin position="128"/>
        <end position="144"/>
    </location>
</feature>
<keyword evidence="2" id="KW-0866">Nonsense-mediated mRNA decay</keyword>
<feature type="transmembrane region" description="Helical" evidence="4">
    <location>
        <begin position="592"/>
        <end position="613"/>
    </location>
</feature>
<keyword evidence="7" id="KW-1185">Reference proteome</keyword>
<dbReference type="PANTHER" id="PTHR14270:SF0">
    <property type="entry name" value="NONSENSE-MEDIATED MRNA DECAY FACTOR SMG9"/>
    <property type="match status" value="1"/>
</dbReference>
<comment type="similarity">
    <text evidence="1">Belongs to the SMG9 family.</text>
</comment>
<dbReference type="Proteomes" id="UP001175271">
    <property type="component" value="Unassembled WGS sequence"/>
</dbReference>
<evidence type="ECO:0000259" key="5">
    <source>
        <dbReference type="Pfam" id="PF03151"/>
    </source>
</evidence>
<sequence>MQIHEVVNVSEAICPQTSRSTDVANITVSRVLILINIQRSDRVEVSQLIVGHVHINPRDFRHSFIIDEFEMSSSAFRTGQFHLLMHNLAGCLTALPRSIIRWIPPRAEEPGEREVEEEVEAETEDELEHQVEDPWKRQDKDEFRPQGPIKMAVRPSNASVDGDPNAASSPSDTPAFRILQPKAQSPPASSMDPTPMEAAKAMVKPIQRHPVQQSSSSGSVNGNSQTAPAKIAPTLKQTARPAAPMNAVRASCTPQNTMDLSVRLIDDNNEICDLNEFLTESTAYTVIGVIGPQGTGKSTLISMLAGNEPMDMYREYYFRPCSREAVESCLHQTTKISIYVGPDATMYVDCQPCMSPAILDEIIRQQRRGYIGHELTPEMYHEQESNRFLAFMYQICHTIILCIDWFIDVNLVRELRNVELLASSPLQHDRSNEMLRIKQNRKVNLVVAQQRCKVEDFQPVVVLQRSQILSDLFNGSRLKVDGGLTMTKLLRRWDDSDDPVQTSYVMFPDLKPRLRDGFHYGQSGYNRRNAHQPNYDPDRDPKNLKMGMVEYTDVLNGLRRHIKSLPKDAFTINASSIVNKITLQQYPYPTTLALSSLISVSLYAVFLLSYWGIGSSSGPLTSYYLYRYIVPLSLGKALAAGSAYYGLWKVPVSYAHTIKATMPLFAVLMARVLLGEKQRPRVYLSLLPIVLGVTIASVTEVSFNLAGLLSSLFSTFVYSGLNVVVKKILKETDMHPLHLLSVNSQIAAIFLFPYWIFKDAFNLHYVISSGESGAIDSHFLVLLTASGFLSFAQNLCAFTLIHKLTALSYAVSNATKRVTVIGASLLTLRNPVTPPNLFGMFLSVFGVFLYNRAKNGESKRKILPVLSGDQMFRELLPEQTFTTHQHQR</sequence>
<feature type="compositionally biased region" description="Acidic residues" evidence="3">
    <location>
        <begin position="114"/>
        <end position="127"/>
    </location>
</feature>
<dbReference type="InterPro" id="IPR039177">
    <property type="entry name" value="SMG9"/>
</dbReference>
<dbReference type="InterPro" id="IPR027417">
    <property type="entry name" value="P-loop_NTPase"/>
</dbReference>
<evidence type="ECO:0000313" key="6">
    <source>
        <dbReference type="EMBL" id="KAK0393611.1"/>
    </source>
</evidence>
<gene>
    <name evidence="6" type="ORF">QR680_000309</name>
</gene>
<accession>A0AA39GV07</accession>
<protein>
    <recommendedName>
        <fullName evidence="5">Sugar phosphate transporter domain-containing protein</fullName>
    </recommendedName>
</protein>
<keyword evidence="4" id="KW-0812">Transmembrane</keyword>
<name>A0AA39GV07_9BILA</name>
<dbReference type="EMBL" id="JAUCMV010000005">
    <property type="protein sequence ID" value="KAK0393611.1"/>
    <property type="molecule type" value="Genomic_DNA"/>
</dbReference>
<organism evidence="6 7">
    <name type="scientific">Steinernema hermaphroditum</name>
    <dbReference type="NCBI Taxonomy" id="289476"/>
    <lineage>
        <taxon>Eukaryota</taxon>
        <taxon>Metazoa</taxon>
        <taxon>Ecdysozoa</taxon>
        <taxon>Nematoda</taxon>
        <taxon>Chromadorea</taxon>
        <taxon>Rhabditida</taxon>
        <taxon>Tylenchina</taxon>
        <taxon>Panagrolaimomorpha</taxon>
        <taxon>Strongyloidoidea</taxon>
        <taxon>Steinernematidae</taxon>
        <taxon>Steinernema</taxon>
    </lineage>
</organism>
<evidence type="ECO:0000256" key="2">
    <source>
        <dbReference type="ARBA" id="ARBA00023161"/>
    </source>
</evidence>
<evidence type="ECO:0000313" key="7">
    <source>
        <dbReference type="Proteomes" id="UP001175271"/>
    </source>
</evidence>
<dbReference type="SUPFAM" id="SSF52540">
    <property type="entry name" value="P-loop containing nucleoside triphosphate hydrolases"/>
    <property type="match status" value="2"/>
</dbReference>
<reference evidence="6" key="1">
    <citation type="submission" date="2023-06" db="EMBL/GenBank/DDBJ databases">
        <title>Genomic analysis of the entomopathogenic nematode Steinernema hermaphroditum.</title>
        <authorList>
            <person name="Schwarz E.M."/>
            <person name="Heppert J.K."/>
            <person name="Baniya A."/>
            <person name="Schwartz H.T."/>
            <person name="Tan C.-H."/>
            <person name="Antoshechkin I."/>
            <person name="Sternberg P.W."/>
            <person name="Goodrich-Blair H."/>
            <person name="Dillman A.R."/>
        </authorList>
    </citation>
    <scope>NUCLEOTIDE SEQUENCE</scope>
    <source>
        <strain evidence="6">PS9179</strain>
        <tissue evidence="6">Whole animal</tissue>
    </source>
</reference>
<dbReference type="AlphaFoldDB" id="A0AA39GV07"/>
<comment type="caution">
    <text evidence="6">The sequence shown here is derived from an EMBL/GenBank/DDBJ whole genome shotgun (WGS) entry which is preliminary data.</text>
</comment>
<feature type="transmembrane region" description="Helical" evidence="4">
    <location>
        <begin position="832"/>
        <end position="851"/>
    </location>
</feature>